<evidence type="ECO:0000313" key="2">
    <source>
        <dbReference type="Proteomes" id="UP000494363"/>
    </source>
</evidence>
<dbReference type="AlphaFoldDB" id="A0A6J5DXV2"/>
<dbReference type="Proteomes" id="UP000494363">
    <property type="component" value="Unassembled WGS sequence"/>
</dbReference>
<accession>A0A6J5DXV2</accession>
<evidence type="ECO:0000313" key="1">
    <source>
        <dbReference type="EMBL" id="CAB3758467.1"/>
    </source>
</evidence>
<proteinExistence type="predicted"/>
<name>A0A6J5DXV2_9BURK</name>
<reference evidence="1 2" key="1">
    <citation type="submission" date="2020-04" db="EMBL/GenBank/DDBJ databases">
        <authorList>
            <person name="De Canck E."/>
        </authorList>
    </citation>
    <scope>NUCLEOTIDE SEQUENCE [LARGE SCALE GENOMIC DNA]</scope>
    <source>
        <strain evidence="1 2">LMG 29542</strain>
    </source>
</reference>
<dbReference type="RefSeq" id="WP_175227575.1">
    <property type="nucleotide sequence ID" value="NZ_CADIKH010000014.1"/>
</dbReference>
<protein>
    <submittedName>
        <fullName evidence="1">Uncharacterized protein</fullName>
    </submittedName>
</protein>
<dbReference type="EMBL" id="CADIKH010000014">
    <property type="protein sequence ID" value="CAB3758467.1"/>
    <property type="molecule type" value="Genomic_DNA"/>
</dbReference>
<gene>
    <name evidence="1" type="ORF">LMG29542_03347</name>
</gene>
<keyword evidence="2" id="KW-1185">Reference proteome</keyword>
<organism evidence="1 2">
    <name type="scientific">Paraburkholderia humisilvae</name>
    <dbReference type="NCBI Taxonomy" id="627669"/>
    <lineage>
        <taxon>Bacteria</taxon>
        <taxon>Pseudomonadati</taxon>
        <taxon>Pseudomonadota</taxon>
        <taxon>Betaproteobacteria</taxon>
        <taxon>Burkholderiales</taxon>
        <taxon>Burkholderiaceae</taxon>
        <taxon>Paraburkholderia</taxon>
    </lineage>
</organism>
<sequence>MNSTRPMPPLARALFGLLLLASFGLTLLLIVGTFAGVVAIVRWLITVFAVCPI</sequence>